<evidence type="ECO:0000256" key="4">
    <source>
        <dbReference type="ARBA" id="ARBA00022840"/>
    </source>
</evidence>
<dbReference type="InterPro" id="IPR003439">
    <property type="entry name" value="ABC_transporter-like_ATP-bd"/>
</dbReference>
<dbReference type="PANTHER" id="PTHR46743:SF2">
    <property type="entry name" value="TEICHOIC ACIDS EXPORT ATP-BINDING PROTEIN TAGH"/>
    <property type="match status" value="1"/>
</dbReference>
<evidence type="ECO:0000313" key="7">
    <source>
        <dbReference type="EMBL" id="VYU38200.1"/>
    </source>
</evidence>
<feature type="region of interest" description="Disordered" evidence="5">
    <location>
        <begin position="254"/>
        <end position="274"/>
    </location>
</feature>
<dbReference type="PROSITE" id="PS50893">
    <property type="entry name" value="ABC_TRANSPORTER_2"/>
    <property type="match status" value="1"/>
</dbReference>
<dbReference type="RefSeq" id="WP_156832989.1">
    <property type="nucleotide sequence ID" value="NZ_CACRUH010000047.1"/>
</dbReference>
<organism evidence="7">
    <name type="scientific">Hungatella hathewayi</name>
    <dbReference type="NCBI Taxonomy" id="154046"/>
    <lineage>
        <taxon>Bacteria</taxon>
        <taxon>Bacillati</taxon>
        <taxon>Bacillota</taxon>
        <taxon>Clostridia</taxon>
        <taxon>Lachnospirales</taxon>
        <taxon>Lachnospiraceae</taxon>
        <taxon>Hungatella</taxon>
    </lineage>
</organism>
<proteinExistence type="inferred from homology"/>
<evidence type="ECO:0000256" key="3">
    <source>
        <dbReference type="ARBA" id="ARBA00022741"/>
    </source>
</evidence>
<dbReference type="InterPro" id="IPR029439">
    <property type="entry name" value="Wzt_C"/>
</dbReference>
<dbReference type="InterPro" id="IPR003593">
    <property type="entry name" value="AAA+_ATPase"/>
</dbReference>
<dbReference type="Pfam" id="PF14524">
    <property type="entry name" value="Wzt_C"/>
    <property type="match status" value="1"/>
</dbReference>
<evidence type="ECO:0000256" key="1">
    <source>
        <dbReference type="ARBA" id="ARBA00005417"/>
    </source>
</evidence>
<dbReference type="Gene3D" id="2.70.50.60">
    <property type="entry name" value="abc- transporter (atp binding component) like domain"/>
    <property type="match status" value="1"/>
</dbReference>
<keyword evidence="7" id="KW-0378">Hydrolase</keyword>
<keyword evidence="3" id="KW-0547">Nucleotide-binding</keyword>
<protein>
    <submittedName>
        <fullName evidence="7">Teichoic acids export ATP-binding protein TagH</fullName>
        <ecNumber evidence="7">3.6.3.40</ecNumber>
    </submittedName>
</protein>
<keyword evidence="4 7" id="KW-0067">ATP-binding</keyword>
<dbReference type="Pfam" id="PF00005">
    <property type="entry name" value="ABC_tran"/>
    <property type="match status" value="1"/>
</dbReference>
<evidence type="ECO:0000259" key="6">
    <source>
        <dbReference type="PROSITE" id="PS50893"/>
    </source>
</evidence>
<dbReference type="GO" id="GO:0016020">
    <property type="term" value="C:membrane"/>
    <property type="evidence" value="ECO:0007669"/>
    <property type="project" value="InterPro"/>
</dbReference>
<name>A0A6N3EAU0_9FIRM</name>
<evidence type="ECO:0000256" key="2">
    <source>
        <dbReference type="ARBA" id="ARBA00022448"/>
    </source>
</evidence>
<gene>
    <name evidence="7" type="primary">tagH_1</name>
    <name evidence="7" type="ORF">CHLFYP18_00779</name>
</gene>
<dbReference type="InterPro" id="IPR015860">
    <property type="entry name" value="ABC_transpr_TagH-like"/>
</dbReference>
<dbReference type="EMBL" id="CACRUH010000047">
    <property type="protein sequence ID" value="VYU38200.1"/>
    <property type="molecule type" value="Genomic_DNA"/>
</dbReference>
<dbReference type="GO" id="GO:0005524">
    <property type="term" value="F:ATP binding"/>
    <property type="evidence" value="ECO:0007669"/>
    <property type="project" value="UniProtKB-KW"/>
</dbReference>
<dbReference type="GO" id="GO:0140359">
    <property type="term" value="F:ABC-type transporter activity"/>
    <property type="evidence" value="ECO:0007669"/>
    <property type="project" value="InterPro"/>
</dbReference>
<evidence type="ECO:0000256" key="5">
    <source>
        <dbReference type="SAM" id="MobiDB-lite"/>
    </source>
</evidence>
<comment type="similarity">
    <text evidence="1">Belongs to the ABC transporter superfamily.</text>
</comment>
<dbReference type="InterPro" id="IPR027417">
    <property type="entry name" value="P-loop_NTPase"/>
</dbReference>
<dbReference type="InterPro" id="IPR050683">
    <property type="entry name" value="Bact_Polysacc_Export_ATP-bd"/>
</dbReference>
<dbReference type="CDD" id="cd10147">
    <property type="entry name" value="Wzt_C-like"/>
    <property type="match status" value="1"/>
</dbReference>
<dbReference type="SMART" id="SM00382">
    <property type="entry name" value="AAA"/>
    <property type="match status" value="1"/>
</dbReference>
<keyword evidence="2" id="KW-0813">Transport</keyword>
<feature type="domain" description="ABC transporter" evidence="6">
    <location>
        <begin position="26"/>
        <end position="248"/>
    </location>
</feature>
<sequence length="439" mass="49357">MKSGNVIEVKNVKKKFKVFYDKGTSLKEKLLFRKRNRYEERWVLNGISIDIKKGEAIGLIGKNGCGKSTTLKLISRIMYPSEGTIEVEGRVSSLLELGAGFHPDMSGRENIYTNASIFGLTRKEINERIDDIIAFSELEEYIDNPVRTYSSGMYMRLAFSVAINVDADILLIDEILAVGDVSFQAKCFERLKDIKASGTTIVIVSHSMGQIEQICDRCIWIEEGLIREEGIPKFVDDHYLTSMEEKRLDRIEEEKKAKQEKQSLSTETSDKAETEKAAEVLPSFCGSKAVRRGNRVIEFTDVVIKNFHGQTADLFQTGEVIIIEMKYVSHKPNIYANFTIGITRDDGVYCYGSSVLLDSNHTVIAKDSGSALIVIEKNSLLPGKYYLDIGVQAADYTPYDTICSVAEFRVTLPVIREFGILSIEHSWEVDGTQIEKISV</sequence>
<dbReference type="CDD" id="cd03220">
    <property type="entry name" value="ABC_KpsT_Wzt"/>
    <property type="match status" value="1"/>
</dbReference>
<dbReference type="AlphaFoldDB" id="A0A6N3EAU0"/>
<dbReference type="PANTHER" id="PTHR46743">
    <property type="entry name" value="TEICHOIC ACIDS EXPORT ATP-BINDING PROTEIN TAGH"/>
    <property type="match status" value="1"/>
</dbReference>
<dbReference type="SUPFAM" id="SSF52540">
    <property type="entry name" value="P-loop containing nucleoside triphosphate hydrolases"/>
    <property type="match status" value="1"/>
</dbReference>
<accession>A0A6N3EAU0</accession>
<reference evidence="7" key="1">
    <citation type="submission" date="2019-11" db="EMBL/GenBank/DDBJ databases">
        <authorList>
            <person name="Feng L."/>
        </authorList>
    </citation>
    <scope>NUCLEOTIDE SEQUENCE</scope>
    <source>
        <strain evidence="7">ChathewayiLFYP18</strain>
    </source>
</reference>
<dbReference type="GO" id="GO:0016887">
    <property type="term" value="F:ATP hydrolysis activity"/>
    <property type="evidence" value="ECO:0007669"/>
    <property type="project" value="InterPro"/>
</dbReference>
<dbReference type="EC" id="3.6.3.40" evidence="7"/>
<dbReference type="Gene3D" id="3.40.50.300">
    <property type="entry name" value="P-loop containing nucleotide triphosphate hydrolases"/>
    <property type="match status" value="1"/>
</dbReference>